<dbReference type="EMBL" id="JBHUKR010000004">
    <property type="protein sequence ID" value="MFD2415472.1"/>
    <property type="molecule type" value="Genomic_DNA"/>
</dbReference>
<dbReference type="RefSeq" id="WP_378261293.1">
    <property type="nucleotide sequence ID" value="NZ_JBHUKR010000004.1"/>
</dbReference>
<dbReference type="Proteomes" id="UP001597417">
    <property type="component" value="Unassembled WGS sequence"/>
</dbReference>
<evidence type="ECO:0000256" key="4">
    <source>
        <dbReference type="RuleBase" id="RU003560"/>
    </source>
</evidence>
<dbReference type="PANTHER" id="PTHR43094">
    <property type="entry name" value="AMINOTRANSFERASE"/>
    <property type="match status" value="1"/>
</dbReference>
<evidence type="ECO:0000256" key="1">
    <source>
        <dbReference type="ARBA" id="ARBA00008954"/>
    </source>
</evidence>
<protein>
    <submittedName>
        <fullName evidence="5">Aspartate aminotransferase family protein</fullName>
    </submittedName>
</protein>
<dbReference type="InterPro" id="IPR015422">
    <property type="entry name" value="PyrdxlP-dep_Trfase_small"/>
</dbReference>
<name>A0ABW5FNQ9_9PSEU</name>
<keyword evidence="5" id="KW-0032">Aminotransferase</keyword>
<comment type="similarity">
    <text evidence="1 4">Belongs to the class-III pyridoxal-phosphate-dependent aminotransferase family.</text>
</comment>
<dbReference type="InterPro" id="IPR049704">
    <property type="entry name" value="Aminotrans_3_PPA_site"/>
</dbReference>
<comment type="caution">
    <text evidence="5">The sequence shown here is derived from an EMBL/GenBank/DDBJ whole genome shotgun (WGS) entry which is preliminary data.</text>
</comment>
<dbReference type="InterPro" id="IPR015424">
    <property type="entry name" value="PyrdxlP-dep_Trfase"/>
</dbReference>
<keyword evidence="2 4" id="KW-0663">Pyridoxal phosphate</keyword>
<accession>A0ABW5FNQ9</accession>
<dbReference type="SUPFAM" id="SSF53383">
    <property type="entry name" value="PLP-dependent transferases"/>
    <property type="match status" value="1"/>
</dbReference>
<dbReference type="GO" id="GO:0008483">
    <property type="term" value="F:transaminase activity"/>
    <property type="evidence" value="ECO:0007669"/>
    <property type="project" value="UniProtKB-KW"/>
</dbReference>
<reference evidence="6" key="1">
    <citation type="journal article" date="2019" name="Int. J. Syst. Evol. Microbiol.">
        <title>The Global Catalogue of Microorganisms (GCM) 10K type strain sequencing project: providing services to taxonomists for standard genome sequencing and annotation.</title>
        <authorList>
            <consortium name="The Broad Institute Genomics Platform"/>
            <consortium name="The Broad Institute Genome Sequencing Center for Infectious Disease"/>
            <person name="Wu L."/>
            <person name="Ma J."/>
        </authorList>
    </citation>
    <scope>NUCLEOTIDE SEQUENCE [LARGE SCALE GENOMIC DNA]</scope>
    <source>
        <strain evidence="6">CGMCC 4.7645</strain>
    </source>
</reference>
<dbReference type="InterPro" id="IPR015421">
    <property type="entry name" value="PyrdxlP-dep_Trfase_major"/>
</dbReference>
<dbReference type="PIRSF" id="PIRSF000521">
    <property type="entry name" value="Transaminase_4ab_Lys_Orn"/>
    <property type="match status" value="1"/>
</dbReference>
<evidence type="ECO:0000313" key="5">
    <source>
        <dbReference type="EMBL" id="MFD2415472.1"/>
    </source>
</evidence>
<organism evidence="5 6">
    <name type="scientific">Amycolatopsis pigmentata</name>
    <dbReference type="NCBI Taxonomy" id="450801"/>
    <lineage>
        <taxon>Bacteria</taxon>
        <taxon>Bacillati</taxon>
        <taxon>Actinomycetota</taxon>
        <taxon>Actinomycetes</taxon>
        <taxon>Pseudonocardiales</taxon>
        <taxon>Pseudonocardiaceae</taxon>
        <taxon>Amycolatopsis</taxon>
    </lineage>
</organism>
<sequence length="417" mass="44084">MPTISGRVHRIVRGQGAYVFDDEGRRLLDVPAGLWFANVGHGRAEIAEAVGRQLRELATYPVFGRFCTPPAEELADRLAALVPMAGAKVFFTSGGSESVETAIKLVRRHWQARGQTERQAVITREGGYHGLHGFGTSLVGVPEFRAGYGELLPGRITVPMMDLAALERAILAHGSGRVAAFLCEAVIAGGAGVVPPAEGYLTGAQELCRKHGIVFILDEVVTGFGRAGSMFAADRYGLRPDLMLLAKGLTSGYLPLGAVVAAGPVAETFWNPGTPHVFEHGLTYSGHAAACAAAMANLDILEREDLVTRVRAGESRLLAGLLPLSAHPEIAEVRGGTGFLAAVACHELEVAAQVADAMVAEGMLIRVTGGNALQVSPPFVIEDADLDRIPAAISAALGRVARRRVRQETRPEPETPA</sequence>
<evidence type="ECO:0000256" key="3">
    <source>
        <dbReference type="ARBA" id="ARBA00023194"/>
    </source>
</evidence>
<dbReference type="Gene3D" id="3.40.640.10">
    <property type="entry name" value="Type I PLP-dependent aspartate aminotransferase-like (Major domain)"/>
    <property type="match status" value="1"/>
</dbReference>
<keyword evidence="5" id="KW-0808">Transferase</keyword>
<evidence type="ECO:0000256" key="2">
    <source>
        <dbReference type="ARBA" id="ARBA00022898"/>
    </source>
</evidence>
<evidence type="ECO:0000313" key="6">
    <source>
        <dbReference type="Proteomes" id="UP001597417"/>
    </source>
</evidence>
<proteinExistence type="inferred from homology"/>
<dbReference type="Gene3D" id="3.90.1150.10">
    <property type="entry name" value="Aspartate Aminotransferase, domain 1"/>
    <property type="match status" value="1"/>
</dbReference>
<dbReference type="InterPro" id="IPR005814">
    <property type="entry name" value="Aminotrans_3"/>
</dbReference>
<dbReference type="PROSITE" id="PS00600">
    <property type="entry name" value="AA_TRANSFER_CLASS_3"/>
    <property type="match status" value="1"/>
</dbReference>
<dbReference type="Pfam" id="PF00202">
    <property type="entry name" value="Aminotran_3"/>
    <property type="match status" value="1"/>
</dbReference>
<gene>
    <name evidence="5" type="ORF">ACFSXZ_03930</name>
</gene>
<dbReference type="PANTHER" id="PTHR43094:SF1">
    <property type="entry name" value="AMINOTRANSFERASE CLASS-III"/>
    <property type="match status" value="1"/>
</dbReference>
<keyword evidence="6" id="KW-1185">Reference proteome</keyword>
<dbReference type="CDD" id="cd00610">
    <property type="entry name" value="OAT_like"/>
    <property type="match status" value="1"/>
</dbReference>
<keyword evidence="3" id="KW-0045">Antibiotic biosynthesis</keyword>